<reference evidence="10 11" key="1">
    <citation type="submission" date="2019-09" db="EMBL/GenBank/DDBJ databases">
        <title>Bird 10,000 Genomes (B10K) Project - Family phase.</title>
        <authorList>
            <person name="Zhang G."/>
        </authorList>
    </citation>
    <scope>NUCLEOTIDE SEQUENCE [LARGE SCALE GENOMIC DNA]</scope>
    <source>
        <strain evidence="10">B10K-DU-001-62</strain>
        <tissue evidence="10">Muscle</tissue>
    </source>
</reference>
<proteinExistence type="inferred from homology"/>
<dbReference type="Pfam" id="PF00201">
    <property type="entry name" value="UDPGT"/>
    <property type="match status" value="1"/>
</dbReference>
<evidence type="ECO:0000256" key="8">
    <source>
        <dbReference type="ARBA" id="ARBA00022989"/>
    </source>
</evidence>
<evidence type="ECO:0000256" key="3">
    <source>
        <dbReference type="ARBA" id="ARBA00012544"/>
    </source>
</evidence>
<dbReference type="Gene3D" id="3.40.50.2000">
    <property type="entry name" value="Glycogen Phosphorylase B"/>
    <property type="match status" value="1"/>
</dbReference>
<evidence type="ECO:0000313" key="11">
    <source>
        <dbReference type="Proteomes" id="UP000566440"/>
    </source>
</evidence>
<dbReference type="EMBL" id="VWZX01006287">
    <property type="protein sequence ID" value="NXI42326.1"/>
    <property type="molecule type" value="Genomic_DNA"/>
</dbReference>
<evidence type="ECO:0000256" key="9">
    <source>
        <dbReference type="ARBA" id="ARBA00023180"/>
    </source>
</evidence>
<dbReference type="EC" id="2.4.1.17" evidence="3"/>
<feature type="non-terminal residue" evidence="10">
    <location>
        <position position="1"/>
    </location>
</feature>
<sequence>LVLLLSMFSLAAGGKLLVVPVDGSRWLSMREVLDSLRQNGHEIVVVAPEVNIHIKPSENFITKIYPIPFTKEEVDESIRSFSQNVFEEGFFLERFLKVYRRLKRFSDISLSSCAHLLYNKELVRYLEESKFDAVFTDPVVPCGQILAEYLSVPSVFFFRVMPCGLDFEATQCPNPPSYVPRAFTDYTDHMNFLQRVKNLILEIPNYFLCDLVFQPYGKLASEFLQRDVTVPDLLRRASVWLMRLDFALDYPRPLMPNIILTGGVNCVHK</sequence>
<feature type="non-terminal residue" evidence="10">
    <location>
        <position position="269"/>
    </location>
</feature>
<gene>
    <name evidence="10" type="primary">Ugt1a1_1</name>
    <name evidence="10" type="ORF">GALDEA_R10147</name>
</gene>
<evidence type="ECO:0000256" key="2">
    <source>
        <dbReference type="ARBA" id="ARBA00009995"/>
    </source>
</evidence>
<keyword evidence="11" id="KW-1185">Reference proteome</keyword>
<comment type="subcellular location">
    <subcellularLocation>
        <location evidence="1">Membrane</location>
        <topology evidence="1">Single-pass membrane protein</topology>
    </subcellularLocation>
</comment>
<protein>
    <recommendedName>
        <fullName evidence="3">glucuronosyltransferase</fullName>
        <ecNumber evidence="3">2.4.1.17</ecNumber>
    </recommendedName>
</protein>
<keyword evidence="4" id="KW-0328">Glycosyltransferase</keyword>
<accession>A0A7K9T3D6</accession>
<evidence type="ECO:0000256" key="1">
    <source>
        <dbReference type="ARBA" id="ARBA00004167"/>
    </source>
</evidence>
<dbReference type="AlphaFoldDB" id="A0A7K9T3D6"/>
<evidence type="ECO:0000256" key="7">
    <source>
        <dbReference type="ARBA" id="ARBA00022729"/>
    </source>
</evidence>
<keyword evidence="8" id="KW-1133">Transmembrane helix</keyword>
<dbReference type="FunFam" id="3.40.50.2000:FF:000066">
    <property type="entry name" value="UDP-glucuronosyltransferase 1-1"/>
    <property type="match status" value="1"/>
</dbReference>
<keyword evidence="5 10" id="KW-0808">Transferase</keyword>
<dbReference type="SUPFAM" id="SSF53756">
    <property type="entry name" value="UDP-Glycosyltransferase/glycogen phosphorylase"/>
    <property type="match status" value="1"/>
</dbReference>
<evidence type="ECO:0000256" key="4">
    <source>
        <dbReference type="ARBA" id="ARBA00022676"/>
    </source>
</evidence>
<comment type="similarity">
    <text evidence="2">Belongs to the UDP-glycosyltransferase family.</text>
</comment>
<evidence type="ECO:0000256" key="5">
    <source>
        <dbReference type="ARBA" id="ARBA00022679"/>
    </source>
</evidence>
<dbReference type="PANTHER" id="PTHR48043:SF161">
    <property type="entry name" value="UDP GLUCURONOSYLTRANSFERASE FAMILY 1 MEMBER A1"/>
    <property type="match status" value="1"/>
</dbReference>
<evidence type="ECO:0000313" key="10">
    <source>
        <dbReference type="EMBL" id="NXI42326.1"/>
    </source>
</evidence>
<evidence type="ECO:0000256" key="6">
    <source>
        <dbReference type="ARBA" id="ARBA00022692"/>
    </source>
</evidence>
<dbReference type="GO" id="GO:0015020">
    <property type="term" value="F:glucuronosyltransferase activity"/>
    <property type="evidence" value="ECO:0007669"/>
    <property type="project" value="UniProtKB-EC"/>
</dbReference>
<dbReference type="InterPro" id="IPR050271">
    <property type="entry name" value="UDP-glycosyltransferase"/>
</dbReference>
<dbReference type="PANTHER" id="PTHR48043">
    <property type="entry name" value="EG:EG0003.4 PROTEIN-RELATED"/>
    <property type="match status" value="1"/>
</dbReference>
<dbReference type="InterPro" id="IPR002213">
    <property type="entry name" value="UDP_glucos_trans"/>
</dbReference>
<dbReference type="Proteomes" id="UP000566440">
    <property type="component" value="Unassembled WGS sequence"/>
</dbReference>
<comment type="caution">
    <text evidence="10">The sequence shown here is derived from an EMBL/GenBank/DDBJ whole genome shotgun (WGS) entry which is preliminary data.</text>
</comment>
<keyword evidence="7" id="KW-0732">Signal</keyword>
<keyword evidence="8" id="KW-0472">Membrane</keyword>
<keyword evidence="6" id="KW-0812">Transmembrane</keyword>
<dbReference type="OrthoDB" id="5835829at2759"/>
<keyword evidence="9" id="KW-0325">Glycoprotein</keyword>
<organism evidence="10 11">
    <name type="scientific">Galbula dea</name>
    <dbReference type="NCBI Taxonomy" id="1109041"/>
    <lineage>
        <taxon>Eukaryota</taxon>
        <taxon>Metazoa</taxon>
        <taxon>Chordata</taxon>
        <taxon>Craniata</taxon>
        <taxon>Vertebrata</taxon>
        <taxon>Euteleostomi</taxon>
        <taxon>Archelosauria</taxon>
        <taxon>Archosauria</taxon>
        <taxon>Dinosauria</taxon>
        <taxon>Saurischia</taxon>
        <taxon>Theropoda</taxon>
        <taxon>Coelurosauria</taxon>
        <taxon>Aves</taxon>
        <taxon>Neognathae</taxon>
        <taxon>Neoaves</taxon>
        <taxon>Telluraves</taxon>
        <taxon>Coraciimorphae</taxon>
        <taxon>Piciformes</taxon>
        <taxon>Galbulidae</taxon>
        <taxon>Galbula</taxon>
    </lineage>
</organism>
<dbReference type="GO" id="GO:0016020">
    <property type="term" value="C:membrane"/>
    <property type="evidence" value="ECO:0007669"/>
    <property type="project" value="UniProtKB-SubCell"/>
</dbReference>
<name>A0A7K9T3D6_9PICI</name>